<proteinExistence type="inferred from homology"/>
<dbReference type="InterPro" id="IPR035921">
    <property type="entry name" value="F/V-ATP_Csub_sf"/>
</dbReference>
<feature type="domain" description="V-ATPase proteolipid subunit C-like" evidence="9">
    <location>
        <begin position="74"/>
        <end position="133"/>
    </location>
</feature>
<evidence type="ECO:0000256" key="4">
    <source>
        <dbReference type="ARBA" id="ARBA00022692"/>
    </source>
</evidence>
<evidence type="ECO:0000256" key="2">
    <source>
        <dbReference type="ARBA" id="ARBA00007296"/>
    </source>
</evidence>
<dbReference type="CDD" id="cd18120">
    <property type="entry name" value="ATP-synt_Vo_Ao_c"/>
    <property type="match status" value="1"/>
</dbReference>
<comment type="similarity">
    <text evidence="2 8">Belongs to the V-ATPase proteolipid subunit family.</text>
</comment>
<dbReference type="SUPFAM" id="SSF81333">
    <property type="entry name" value="F1F0 ATP synthase subunit C"/>
    <property type="match status" value="1"/>
</dbReference>
<evidence type="ECO:0000313" key="11">
    <source>
        <dbReference type="Proteomes" id="UP000005273"/>
    </source>
</evidence>
<reference evidence="11" key="1">
    <citation type="submission" date="2012-09" db="EMBL/GenBank/DDBJ databases">
        <authorList>
            <person name="Weinstock G."/>
            <person name="Sodergren E."/>
            <person name="Clifton S."/>
            <person name="Fulton L."/>
            <person name="Fulton B."/>
            <person name="Courtney L."/>
            <person name="Fronick C."/>
            <person name="Harrison M."/>
            <person name="Strong C."/>
            <person name="Farmer C."/>
            <person name="Delehaunty K."/>
            <person name="Markovic C."/>
            <person name="Hall O."/>
            <person name="Minx P."/>
            <person name="Tomlinson C."/>
            <person name="Mitreva M."/>
            <person name="Nelson J."/>
            <person name="Hou S."/>
            <person name="Wollam A."/>
            <person name="Pepin K.H."/>
            <person name="Johnson M."/>
            <person name="Bhonagiri V."/>
            <person name="Nash W.E."/>
            <person name="Suruliraj S."/>
            <person name="Warren W."/>
            <person name="Chinwalla A."/>
            <person name="Mardis E.R."/>
            <person name="Wilson R.K."/>
        </authorList>
    </citation>
    <scope>NUCLEOTIDE SEQUENCE [LARGE SCALE GENOMIC DNA]</scope>
    <source>
        <strain evidence="11">OS1</strain>
    </source>
</reference>
<evidence type="ECO:0000256" key="7">
    <source>
        <dbReference type="ARBA" id="ARBA00023136"/>
    </source>
</evidence>
<keyword evidence="11" id="KW-1185">Reference proteome</keyword>
<dbReference type="PRINTS" id="PR00122">
    <property type="entry name" value="VACATPASE"/>
</dbReference>
<dbReference type="EMBL" id="ACJX03000001">
    <property type="protein sequence ID" value="KRT35134.1"/>
    <property type="molecule type" value="Genomic_DNA"/>
</dbReference>
<comment type="subcellular location">
    <subcellularLocation>
        <location evidence="1">Membrane</location>
        <topology evidence="1">Multi-pass membrane protein</topology>
    </subcellularLocation>
</comment>
<feature type="transmembrane region" description="Helical" evidence="8">
    <location>
        <begin position="34"/>
        <end position="58"/>
    </location>
</feature>
<keyword evidence="3 8" id="KW-0813">Transport</keyword>
<feature type="transmembrane region" description="Helical" evidence="8">
    <location>
        <begin position="113"/>
        <end position="134"/>
    </location>
</feature>
<dbReference type="GO" id="GO:0033179">
    <property type="term" value="C:proton-transporting V-type ATPase, V0 domain"/>
    <property type="evidence" value="ECO:0007669"/>
    <property type="project" value="InterPro"/>
</dbReference>
<evidence type="ECO:0000259" key="9">
    <source>
        <dbReference type="Pfam" id="PF00137"/>
    </source>
</evidence>
<keyword evidence="7 8" id="KW-0472">Membrane</keyword>
<organism evidence="10 11">
    <name type="scientific">Acetomicrobium hydrogeniformans ATCC BAA-1850</name>
    <dbReference type="NCBI Taxonomy" id="592015"/>
    <lineage>
        <taxon>Bacteria</taxon>
        <taxon>Thermotogati</taxon>
        <taxon>Synergistota</taxon>
        <taxon>Synergistia</taxon>
        <taxon>Synergistales</taxon>
        <taxon>Acetomicrobiaceae</taxon>
        <taxon>Acetomicrobium</taxon>
    </lineage>
</organism>
<comment type="caution">
    <text evidence="10">The sequence shown here is derived from an EMBL/GenBank/DDBJ whole genome shotgun (WGS) entry which is preliminary data.</text>
</comment>
<evidence type="ECO:0000313" key="10">
    <source>
        <dbReference type="EMBL" id="KRT35134.1"/>
    </source>
</evidence>
<name>A0A0T5XB48_9BACT</name>
<dbReference type="STRING" id="592015.HMPREF1705_04398"/>
<accession>A0A0T5XB48</accession>
<dbReference type="GO" id="GO:0046961">
    <property type="term" value="F:proton-transporting ATPase activity, rotational mechanism"/>
    <property type="evidence" value="ECO:0007669"/>
    <property type="project" value="InterPro"/>
</dbReference>
<keyword evidence="4 8" id="KW-0812">Transmembrane</keyword>
<dbReference type="AlphaFoldDB" id="A0A0T5XB48"/>
<evidence type="ECO:0000256" key="6">
    <source>
        <dbReference type="ARBA" id="ARBA00023065"/>
    </source>
</evidence>
<evidence type="ECO:0000256" key="3">
    <source>
        <dbReference type="ARBA" id="ARBA00022448"/>
    </source>
</evidence>
<dbReference type="Gene3D" id="1.20.120.610">
    <property type="entry name" value="lithium bound rotor ring of v- atpase"/>
    <property type="match status" value="1"/>
</dbReference>
<dbReference type="Pfam" id="PF00137">
    <property type="entry name" value="ATP-synt_C"/>
    <property type="match status" value="1"/>
</dbReference>
<evidence type="ECO:0000256" key="1">
    <source>
        <dbReference type="ARBA" id="ARBA00004141"/>
    </source>
</evidence>
<dbReference type="Proteomes" id="UP000005273">
    <property type="component" value="Unassembled WGS sequence"/>
</dbReference>
<dbReference type="InterPro" id="IPR000245">
    <property type="entry name" value="ATPase_proteolipid_csu"/>
</dbReference>
<keyword evidence="5 8" id="KW-1133">Transmembrane helix</keyword>
<dbReference type="InterPro" id="IPR002379">
    <property type="entry name" value="ATPase_proteolipid_c-like_dom"/>
</dbReference>
<sequence length="137" mass="13793">MNVMGVKLVVMAVVLLVCTGAIMGKRKARNSKGLLRAFVFLTALAMGIGFCLTIFPTVSYAQGDAASVSGWGYLGAALSAGLGCLGAGIAVAIVGSSALGVVGEKPEMLGSTLIFLGLAEGIAIYGLIIALLILGRM</sequence>
<evidence type="ECO:0000256" key="8">
    <source>
        <dbReference type="RuleBase" id="RU363060"/>
    </source>
</evidence>
<keyword evidence="6 8" id="KW-0406">Ion transport</keyword>
<gene>
    <name evidence="10" type="ORF">HMPREF1705_04398</name>
</gene>
<protein>
    <submittedName>
        <fullName evidence="10">V-type sodium ATPase, K subunit family protein</fullName>
    </submittedName>
</protein>
<dbReference type="eggNOG" id="COG0636">
    <property type="taxonomic scope" value="Bacteria"/>
</dbReference>
<feature type="transmembrane region" description="Helical" evidence="8">
    <location>
        <begin position="70"/>
        <end position="93"/>
    </location>
</feature>
<evidence type="ECO:0000256" key="5">
    <source>
        <dbReference type="ARBA" id="ARBA00022989"/>
    </source>
</evidence>